<feature type="transmembrane region" description="Helical" evidence="1">
    <location>
        <begin position="181"/>
        <end position="201"/>
    </location>
</feature>
<dbReference type="AlphaFoldDB" id="A0AAD6GH35"/>
<evidence type="ECO:0000313" key="2">
    <source>
        <dbReference type="EMBL" id="KAJ5552102.1"/>
    </source>
</evidence>
<dbReference type="InterPro" id="IPR007251">
    <property type="entry name" value="Iron_permease_Fet4"/>
</dbReference>
<name>A0AAD6GH35_9EURO</name>
<feature type="transmembrane region" description="Helical" evidence="1">
    <location>
        <begin position="54"/>
        <end position="73"/>
    </location>
</feature>
<accession>A0AAD6GH35</accession>
<keyword evidence="1" id="KW-1133">Transmembrane helix</keyword>
<feature type="transmembrane region" description="Helical" evidence="1">
    <location>
        <begin position="286"/>
        <end position="310"/>
    </location>
</feature>
<evidence type="ECO:0000256" key="1">
    <source>
        <dbReference type="SAM" id="Phobius"/>
    </source>
</evidence>
<keyword evidence="3" id="KW-1185">Reference proteome</keyword>
<feature type="transmembrane region" description="Helical" evidence="1">
    <location>
        <begin position="213"/>
        <end position="233"/>
    </location>
</feature>
<feature type="transmembrane region" description="Helical" evidence="1">
    <location>
        <begin position="85"/>
        <end position="105"/>
    </location>
</feature>
<proteinExistence type="predicted"/>
<feature type="transmembrane region" description="Helical" evidence="1">
    <location>
        <begin position="322"/>
        <end position="341"/>
    </location>
</feature>
<dbReference type="Pfam" id="PF04120">
    <property type="entry name" value="Iron_permease"/>
    <property type="match status" value="2"/>
</dbReference>
<protein>
    <recommendedName>
        <fullName evidence="4">Low-affinity iron/zinc ion transport protein fet4</fullName>
    </recommendedName>
</protein>
<evidence type="ECO:0008006" key="4">
    <source>
        <dbReference type="Google" id="ProtNLM"/>
    </source>
</evidence>
<evidence type="ECO:0000313" key="3">
    <source>
        <dbReference type="Proteomes" id="UP001220324"/>
    </source>
</evidence>
<keyword evidence="1" id="KW-0812">Transmembrane</keyword>
<dbReference type="GO" id="GO:0055085">
    <property type="term" value="P:transmembrane transport"/>
    <property type="evidence" value="ECO:0007669"/>
    <property type="project" value="InterPro"/>
</dbReference>
<dbReference type="EMBL" id="JAQIZZ010000002">
    <property type="protein sequence ID" value="KAJ5552102.1"/>
    <property type="molecule type" value="Genomic_DNA"/>
</dbReference>
<reference evidence="2 3" key="1">
    <citation type="journal article" date="2023" name="IMA Fungus">
        <title>Comparative genomic study of the Penicillium genus elucidates a diverse pangenome and 15 lateral gene transfer events.</title>
        <authorList>
            <person name="Petersen C."/>
            <person name="Sorensen T."/>
            <person name="Nielsen M.R."/>
            <person name="Sondergaard T.E."/>
            <person name="Sorensen J.L."/>
            <person name="Fitzpatrick D.A."/>
            <person name="Frisvad J.C."/>
            <person name="Nielsen K.L."/>
        </authorList>
    </citation>
    <scope>NUCLEOTIDE SEQUENCE [LARGE SCALE GENOMIC DNA]</scope>
    <source>
        <strain evidence="2 3">IBT 35679</strain>
    </source>
</reference>
<dbReference type="Proteomes" id="UP001220324">
    <property type="component" value="Unassembled WGS sequence"/>
</dbReference>
<organism evidence="2 3">
    <name type="scientific">Penicillium frequentans</name>
    <dbReference type="NCBI Taxonomy" id="3151616"/>
    <lineage>
        <taxon>Eukaryota</taxon>
        <taxon>Fungi</taxon>
        <taxon>Dikarya</taxon>
        <taxon>Ascomycota</taxon>
        <taxon>Pezizomycotina</taxon>
        <taxon>Eurotiomycetes</taxon>
        <taxon>Eurotiomycetidae</taxon>
        <taxon>Eurotiales</taxon>
        <taxon>Aspergillaceae</taxon>
        <taxon>Penicillium</taxon>
    </lineage>
</organism>
<gene>
    <name evidence="2" type="ORF">N7494_001480</name>
</gene>
<feature type="transmembrane region" description="Helical" evidence="1">
    <location>
        <begin position="428"/>
        <end position="447"/>
    </location>
</feature>
<comment type="caution">
    <text evidence="2">The sequence shown here is derived from an EMBL/GenBank/DDBJ whole genome shotgun (WGS) entry which is preliminary data.</text>
</comment>
<sequence>MKSFKPVFRLDFEGKAETHRVSDKAELDTTNPLPLGYAAKASPRLLDRWLDATVRWAGSAPVFLFIIAGLLTWAFMGIRYGDSDIWVAGISDVQAIMCYVFDSLLMRQLLREYTEHRGAMIEIQSRFYSHERMIATVKTKFGSEGTRIAAEQSNNRSLQSLSQALHPQTLFARCIIRSAKVFGHIITVGLYWICIFVWLAFGKYCGWSTQWQLHINDATSALMVLVFAFLTCLRECYADYTNNCLDAIFRLDISLERELRHLTKDDIPHQPEVASFPKESFIQVGIFYYADIVGTLVGIIILVLVFIIWLAIGPVFKFNNTWWLLIGTYAGLVGLLDSFVLRNVQNKVHQYVGSQVRHIEKGDMGVLARLSLEVPSAGSAESLSLTQRVSRWMDAVSSHLFTVVAGFLVTIGCLVTSSALKWSLTGQLVSNIAPSIIETFFMLILITGQNDAEENARVDLTNIYLRRQRLLAFMKDLRKREEGRLSVDLADAQ</sequence>
<keyword evidence="1" id="KW-0472">Membrane</keyword>
<feature type="transmembrane region" description="Helical" evidence="1">
    <location>
        <begin position="400"/>
        <end position="422"/>
    </location>
</feature>